<dbReference type="EMBL" id="BQNB010014305">
    <property type="protein sequence ID" value="GJT26582.1"/>
    <property type="molecule type" value="Genomic_DNA"/>
</dbReference>
<accession>A0ABQ5CKG3</accession>
<evidence type="ECO:0000313" key="3">
    <source>
        <dbReference type="Proteomes" id="UP001151760"/>
    </source>
</evidence>
<keyword evidence="1" id="KW-1133">Transmembrane helix</keyword>
<protein>
    <submittedName>
        <fullName evidence="2">Uncharacterized protein</fullName>
    </submittedName>
</protein>
<evidence type="ECO:0000313" key="2">
    <source>
        <dbReference type="EMBL" id="GJT26582.1"/>
    </source>
</evidence>
<proteinExistence type="predicted"/>
<organism evidence="2 3">
    <name type="scientific">Tanacetum coccineum</name>
    <dbReference type="NCBI Taxonomy" id="301880"/>
    <lineage>
        <taxon>Eukaryota</taxon>
        <taxon>Viridiplantae</taxon>
        <taxon>Streptophyta</taxon>
        <taxon>Embryophyta</taxon>
        <taxon>Tracheophyta</taxon>
        <taxon>Spermatophyta</taxon>
        <taxon>Magnoliopsida</taxon>
        <taxon>eudicotyledons</taxon>
        <taxon>Gunneridae</taxon>
        <taxon>Pentapetalae</taxon>
        <taxon>asterids</taxon>
        <taxon>campanulids</taxon>
        <taxon>Asterales</taxon>
        <taxon>Asteraceae</taxon>
        <taxon>Asteroideae</taxon>
        <taxon>Anthemideae</taxon>
        <taxon>Anthemidinae</taxon>
        <taxon>Tanacetum</taxon>
    </lineage>
</organism>
<gene>
    <name evidence="2" type="ORF">Tco_0906857</name>
</gene>
<comment type="caution">
    <text evidence="2">The sequence shown here is derived from an EMBL/GenBank/DDBJ whole genome shotgun (WGS) entry which is preliminary data.</text>
</comment>
<feature type="transmembrane region" description="Helical" evidence="1">
    <location>
        <begin position="104"/>
        <end position="121"/>
    </location>
</feature>
<dbReference type="Proteomes" id="UP001151760">
    <property type="component" value="Unassembled WGS sequence"/>
</dbReference>
<name>A0ABQ5CKG3_9ASTR</name>
<keyword evidence="1" id="KW-0812">Transmembrane</keyword>
<evidence type="ECO:0000256" key="1">
    <source>
        <dbReference type="SAM" id="Phobius"/>
    </source>
</evidence>
<feature type="transmembrane region" description="Helical" evidence="1">
    <location>
        <begin position="20"/>
        <end position="42"/>
    </location>
</feature>
<sequence length="126" mass="13966">MERTASRRGSRVCPCMPDRILLAGALPPSNLVTMVVVVLQLGTFPLEVPWTPHSKTSRLLTRPSAPLMEHMDHRGDNCILSIGVWIPHIVSSQQSLQHKPYRCSASYFGGVVVVVGYYLAFSHARL</sequence>
<keyword evidence="1" id="KW-0472">Membrane</keyword>
<reference evidence="2" key="2">
    <citation type="submission" date="2022-01" db="EMBL/GenBank/DDBJ databases">
        <authorList>
            <person name="Yamashiro T."/>
            <person name="Shiraishi A."/>
            <person name="Satake H."/>
            <person name="Nakayama K."/>
        </authorList>
    </citation>
    <scope>NUCLEOTIDE SEQUENCE</scope>
</reference>
<keyword evidence="3" id="KW-1185">Reference proteome</keyword>
<reference evidence="2" key="1">
    <citation type="journal article" date="2022" name="Int. J. Mol. Sci.">
        <title>Draft Genome of Tanacetum Coccineum: Genomic Comparison of Closely Related Tanacetum-Family Plants.</title>
        <authorList>
            <person name="Yamashiro T."/>
            <person name="Shiraishi A."/>
            <person name="Nakayama K."/>
            <person name="Satake H."/>
        </authorList>
    </citation>
    <scope>NUCLEOTIDE SEQUENCE</scope>
</reference>